<proteinExistence type="predicted"/>
<gene>
    <name evidence="1" type="ORF">BCR32DRAFT_328456</name>
</gene>
<evidence type="ECO:0000313" key="1">
    <source>
        <dbReference type="EMBL" id="ORX78628.1"/>
    </source>
</evidence>
<reference evidence="1 2" key="2">
    <citation type="submission" date="2016-08" db="EMBL/GenBank/DDBJ databases">
        <title>Pervasive Adenine N6-methylation of Active Genes in Fungi.</title>
        <authorList>
            <consortium name="DOE Joint Genome Institute"/>
            <person name="Mondo S.J."/>
            <person name="Dannebaum R.O."/>
            <person name="Kuo R.C."/>
            <person name="Labutti K."/>
            <person name="Haridas S."/>
            <person name="Kuo A."/>
            <person name="Salamov A."/>
            <person name="Ahrendt S.R."/>
            <person name="Lipzen A."/>
            <person name="Sullivan W."/>
            <person name="Andreopoulos W.B."/>
            <person name="Clum A."/>
            <person name="Lindquist E."/>
            <person name="Daum C."/>
            <person name="Ramamoorthy G.K."/>
            <person name="Gryganskyi A."/>
            <person name="Culley D."/>
            <person name="Magnuson J.K."/>
            <person name="James T.Y."/>
            <person name="O'Malley M.A."/>
            <person name="Stajich J.E."/>
            <person name="Spatafora J.W."/>
            <person name="Visel A."/>
            <person name="Grigoriev I.V."/>
        </authorList>
    </citation>
    <scope>NUCLEOTIDE SEQUENCE [LARGE SCALE GENOMIC DNA]</scope>
    <source>
        <strain evidence="1 2">S4</strain>
    </source>
</reference>
<organism evidence="1 2">
    <name type="scientific">Anaeromyces robustus</name>
    <dbReference type="NCBI Taxonomy" id="1754192"/>
    <lineage>
        <taxon>Eukaryota</taxon>
        <taxon>Fungi</taxon>
        <taxon>Fungi incertae sedis</taxon>
        <taxon>Chytridiomycota</taxon>
        <taxon>Chytridiomycota incertae sedis</taxon>
        <taxon>Neocallimastigomycetes</taxon>
        <taxon>Neocallimastigales</taxon>
        <taxon>Neocallimastigaceae</taxon>
        <taxon>Anaeromyces</taxon>
    </lineage>
</organism>
<reference evidence="1 2" key="1">
    <citation type="submission" date="2016-08" db="EMBL/GenBank/DDBJ databases">
        <title>A Parts List for Fungal Cellulosomes Revealed by Comparative Genomics.</title>
        <authorList>
            <consortium name="DOE Joint Genome Institute"/>
            <person name="Haitjema C.H."/>
            <person name="Gilmore S.P."/>
            <person name="Henske J.K."/>
            <person name="Solomon K.V."/>
            <person name="De Groot R."/>
            <person name="Kuo A."/>
            <person name="Mondo S.J."/>
            <person name="Salamov A.A."/>
            <person name="Labutti K."/>
            <person name="Zhao Z."/>
            <person name="Chiniquy J."/>
            <person name="Barry K."/>
            <person name="Brewer H.M."/>
            <person name="Purvine S.O."/>
            <person name="Wright A.T."/>
            <person name="Boxma B."/>
            <person name="Van Alen T."/>
            <person name="Hackstein J.H."/>
            <person name="Baker S.E."/>
            <person name="Grigoriev I.V."/>
            <person name="O'Malley M.A."/>
        </authorList>
    </citation>
    <scope>NUCLEOTIDE SEQUENCE [LARGE SCALE GENOMIC DNA]</scope>
    <source>
        <strain evidence="1 2">S4</strain>
    </source>
</reference>
<protein>
    <submittedName>
        <fullName evidence="1">Uncharacterized protein</fullName>
    </submittedName>
</protein>
<keyword evidence="2" id="KW-1185">Reference proteome</keyword>
<evidence type="ECO:0000313" key="2">
    <source>
        <dbReference type="Proteomes" id="UP000193944"/>
    </source>
</evidence>
<dbReference type="Proteomes" id="UP000193944">
    <property type="component" value="Unassembled WGS sequence"/>
</dbReference>
<dbReference type="OrthoDB" id="97518at2759"/>
<accession>A0A1Y1WZ52</accession>
<dbReference type="EMBL" id="MCFG01000203">
    <property type="protein sequence ID" value="ORX78628.1"/>
    <property type="molecule type" value="Genomic_DNA"/>
</dbReference>
<comment type="caution">
    <text evidence="1">The sequence shown here is derived from an EMBL/GenBank/DDBJ whole genome shotgun (WGS) entry which is preliminary data.</text>
</comment>
<name>A0A1Y1WZ52_9FUNG</name>
<sequence>MTNYVKLPETDYEPLLRESKRNSKKDIIKCQPNLFLDEELYTDEYLFPESNNSSISDTRSIELITKSLDHDICVIDDKNISHEHTILHFGREANESGVVYEIRDINENILFLYTINYKERRGGLEDLYNNLKYSYSYIRHHDYVDLNIISNNNSKNKIKVKFKRRNTTKFNNKYTIEIFNNITKVIESFDLNYGNSVYCYNIYYGKKKRGGPLICNIKKPNIYDIGSIIEIAPGIDKAFIVVIIIGIQFLL</sequence>
<feature type="non-terminal residue" evidence="1">
    <location>
        <position position="251"/>
    </location>
</feature>
<dbReference type="AlphaFoldDB" id="A0A1Y1WZ52"/>